<dbReference type="PANTHER" id="PTHR14274:SF1">
    <property type="entry name" value="SMALL INTEGRAL MEMBRANE PROTEIN 8"/>
    <property type="match status" value="1"/>
</dbReference>
<dbReference type="GeneTree" id="ENSGT00390000011674"/>
<comment type="subcellular location">
    <subcellularLocation>
        <location evidence="1">Membrane</location>
        <topology evidence="1">Single-pass membrane protein</topology>
    </subcellularLocation>
</comment>
<keyword evidence="9" id="KW-1185">Reference proteome</keyword>
<dbReference type="Proteomes" id="UP000233140">
    <property type="component" value="Unassembled WGS sequence"/>
</dbReference>
<evidence type="ECO:0000256" key="4">
    <source>
        <dbReference type="ARBA" id="ARBA00022692"/>
    </source>
</evidence>
<protein>
    <recommendedName>
        <fullName evidence="3">Small integral membrane protein 8</fullName>
    </recommendedName>
</protein>
<evidence type="ECO:0000313" key="9">
    <source>
        <dbReference type="Proteomes" id="UP000233140"/>
    </source>
</evidence>
<reference evidence="8" key="1">
    <citation type="submission" date="2025-08" db="UniProtKB">
        <authorList>
            <consortium name="Ensembl"/>
        </authorList>
    </citation>
    <scope>IDENTIFICATION</scope>
</reference>
<evidence type="ECO:0000256" key="2">
    <source>
        <dbReference type="ARBA" id="ARBA00009328"/>
    </source>
</evidence>
<gene>
    <name evidence="8" type="primary">SMIM8</name>
</gene>
<comment type="similarity">
    <text evidence="2">Belongs to the SMIM8 family.</text>
</comment>
<dbReference type="InterPro" id="IPR026686">
    <property type="entry name" value="UPF0708"/>
</dbReference>
<evidence type="ECO:0000313" key="8">
    <source>
        <dbReference type="Ensembl" id="ENSMLEP00000014902.1"/>
    </source>
</evidence>
<dbReference type="Ensembl" id="ENSMLET00000038354.1">
    <property type="protein sequence ID" value="ENSMLEP00000014902.1"/>
    <property type="gene ID" value="ENSMLEG00000031618.1"/>
</dbReference>
<evidence type="ECO:0000256" key="3">
    <source>
        <dbReference type="ARBA" id="ARBA00014451"/>
    </source>
</evidence>
<evidence type="ECO:0000256" key="6">
    <source>
        <dbReference type="ARBA" id="ARBA00023136"/>
    </source>
</evidence>
<feature type="region of interest" description="Disordered" evidence="7">
    <location>
        <begin position="1"/>
        <end position="25"/>
    </location>
</feature>
<evidence type="ECO:0000256" key="7">
    <source>
        <dbReference type="SAM" id="MobiDB-lite"/>
    </source>
</evidence>
<keyword evidence="5" id="KW-1133">Transmembrane helix</keyword>
<organism evidence="8 9">
    <name type="scientific">Mandrillus leucophaeus</name>
    <name type="common">Drill</name>
    <name type="synonym">Papio leucophaeus</name>
    <dbReference type="NCBI Taxonomy" id="9568"/>
    <lineage>
        <taxon>Eukaryota</taxon>
        <taxon>Metazoa</taxon>
        <taxon>Chordata</taxon>
        <taxon>Craniata</taxon>
        <taxon>Vertebrata</taxon>
        <taxon>Euteleostomi</taxon>
        <taxon>Mammalia</taxon>
        <taxon>Eutheria</taxon>
        <taxon>Euarchontoglires</taxon>
        <taxon>Primates</taxon>
        <taxon>Haplorrhini</taxon>
        <taxon>Catarrhini</taxon>
        <taxon>Cercopithecidae</taxon>
        <taxon>Cercopithecinae</taxon>
        <taxon>Mandrillus</taxon>
    </lineage>
</organism>
<name>A0A2K5YH84_MANLE</name>
<dbReference type="AlphaFoldDB" id="A0A2K5YH84"/>
<proteinExistence type="inferred from homology"/>
<keyword evidence="6" id="KW-0472">Membrane</keyword>
<evidence type="ECO:0000256" key="1">
    <source>
        <dbReference type="ARBA" id="ARBA00004167"/>
    </source>
</evidence>
<evidence type="ECO:0000256" key="5">
    <source>
        <dbReference type="ARBA" id="ARBA00022989"/>
    </source>
</evidence>
<keyword evidence="4" id="KW-0812">Transmembrane</keyword>
<reference evidence="8" key="2">
    <citation type="submission" date="2025-09" db="UniProtKB">
        <authorList>
            <consortium name="Ensembl"/>
        </authorList>
    </citation>
    <scope>IDENTIFICATION</scope>
</reference>
<dbReference type="PANTHER" id="PTHR14274">
    <property type="entry name" value="SMALL INTEGRAL MEMBRANE PROTEIN 8"/>
    <property type="match status" value="1"/>
</dbReference>
<feature type="compositionally biased region" description="Basic and acidic residues" evidence="7">
    <location>
        <begin position="9"/>
        <end position="20"/>
    </location>
</feature>
<sequence>MSSAPEPPAFKKEPPKEKDFQSPGLRRVRTTTLFRAVNPELFIKPNVSYSLKHQHFEVSFMEVGTEKGVKMSVNKAESHCQH</sequence>
<accession>A0A2K5YH84</accession>
<dbReference type="Pfam" id="PF14937">
    <property type="entry name" value="DUF4500"/>
    <property type="match status" value="1"/>
</dbReference>
<dbReference type="GO" id="GO:0016020">
    <property type="term" value="C:membrane"/>
    <property type="evidence" value="ECO:0007669"/>
    <property type="project" value="UniProtKB-SubCell"/>
</dbReference>